<accession>A0A6N7S9S6</accession>
<keyword evidence="4" id="KW-1185">Reference proteome</keyword>
<sequence>MKKSSIVTMMAVLLSLGFCVLYFGLFARISETSSAPQDALEVTVTPSAEPAAPVNAENGAVSTSTLSWIQAGVFAQESSVRELTAFLEQDGFTPVVYPRDQYQIVAVGMSLDPQVTRQCKQRMIDLDYEWMERSCTLNETQRQQLEEGQTAVVLEGCTSQP</sequence>
<evidence type="ECO:0008006" key="5">
    <source>
        <dbReference type="Google" id="ProtNLM"/>
    </source>
</evidence>
<dbReference type="OrthoDB" id="1647579at2"/>
<proteinExistence type="predicted"/>
<dbReference type="Proteomes" id="UP000480929">
    <property type="component" value="Unassembled WGS sequence"/>
</dbReference>
<gene>
    <name evidence="2" type="ORF">GKD88_13340</name>
    <name evidence="1" type="ORF">GKE08_13670</name>
</gene>
<evidence type="ECO:0000313" key="3">
    <source>
        <dbReference type="Proteomes" id="UP000433575"/>
    </source>
</evidence>
<evidence type="ECO:0000313" key="4">
    <source>
        <dbReference type="Proteomes" id="UP000480929"/>
    </source>
</evidence>
<evidence type="ECO:0000313" key="1">
    <source>
        <dbReference type="EMBL" id="MSA90375.1"/>
    </source>
</evidence>
<dbReference type="GO" id="GO:0042834">
    <property type="term" value="F:peptidoglycan binding"/>
    <property type="evidence" value="ECO:0007669"/>
    <property type="project" value="InterPro"/>
</dbReference>
<dbReference type="EMBL" id="WKPI01000027">
    <property type="protein sequence ID" value="MSC34105.1"/>
    <property type="molecule type" value="Genomic_DNA"/>
</dbReference>
<dbReference type="Proteomes" id="UP000433575">
    <property type="component" value="Unassembled WGS sequence"/>
</dbReference>
<dbReference type="RefSeq" id="WP_020223750.1">
    <property type="nucleotide sequence ID" value="NZ_CABKSC010000001.1"/>
</dbReference>
<evidence type="ECO:0000313" key="2">
    <source>
        <dbReference type="EMBL" id="MSC34105.1"/>
    </source>
</evidence>
<dbReference type="AlphaFoldDB" id="A0A6N7S9S6"/>
<reference evidence="3 4" key="1">
    <citation type="journal article" date="2019" name="Nat. Med.">
        <title>A library of human gut bacterial isolates paired with longitudinal multiomics data enables mechanistic microbiome research.</title>
        <authorList>
            <person name="Poyet M."/>
            <person name="Groussin M."/>
            <person name="Gibbons S.M."/>
            <person name="Avila-Pacheco J."/>
            <person name="Jiang X."/>
            <person name="Kearney S.M."/>
            <person name="Perrotta A.R."/>
            <person name="Berdy B."/>
            <person name="Zhao S."/>
            <person name="Lieberman T.D."/>
            <person name="Swanson P.K."/>
            <person name="Smith M."/>
            <person name="Roesemann S."/>
            <person name="Alexander J.E."/>
            <person name="Rich S.A."/>
            <person name="Livny J."/>
            <person name="Vlamakis H."/>
            <person name="Clish C."/>
            <person name="Bullock K."/>
            <person name="Deik A."/>
            <person name="Scott J."/>
            <person name="Pierce K.A."/>
            <person name="Xavier R.J."/>
            <person name="Alm E.J."/>
        </authorList>
    </citation>
    <scope>NUCLEOTIDE SEQUENCE [LARGE SCALE GENOMIC DNA]</scope>
    <source>
        <strain evidence="1 3">BIOML-A4</strain>
        <strain evidence="2 4">BIOML-A5</strain>
    </source>
</reference>
<organism evidence="1 3">
    <name type="scientific">Holdemania massiliensis</name>
    <dbReference type="NCBI Taxonomy" id="1468449"/>
    <lineage>
        <taxon>Bacteria</taxon>
        <taxon>Bacillati</taxon>
        <taxon>Bacillota</taxon>
        <taxon>Erysipelotrichia</taxon>
        <taxon>Erysipelotrichales</taxon>
        <taxon>Erysipelotrichaceae</taxon>
        <taxon>Holdemania</taxon>
    </lineage>
</organism>
<dbReference type="SUPFAM" id="SSF110997">
    <property type="entry name" value="Sporulation related repeat"/>
    <property type="match status" value="1"/>
</dbReference>
<dbReference type="GeneID" id="42455621"/>
<name>A0A6N7S9S6_9FIRM</name>
<comment type="caution">
    <text evidence="1">The sequence shown here is derived from an EMBL/GenBank/DDBJ whole genome shotgun (WGS) entry which is preliminary data.</text>
</comment>
<dbReference type="EMBL" id="WKPJ01000025">
    <property type="protein sequence ID" value="MSA90375.1"/>
    <property type="molecule type" value="Genomic_DNA"/>
</dbReference>
<protein>
    <recommendedName>
        <fullName evidence="5">SPOR domain-containing protein</fullName>
    </recommendedName>
</protein>
<dbReference type="InterPro" id="IPR036680">
    <property type="entry name" value="SPOR-like_sf"/>
</dbReference>